<organism evidence="1 2">
    <name type="scientific">Papaver somniferum</name>
    <name type="common">Opium poppy</name>
    <dbReference type="NCBI Taxonomy" id="3469"/>
    <lineage>
        <taxon>Eukaryota</taxon>
        <taxon>Viridiplantae</taxon>
        <taxon>Streptophyta</taxon>
        <taxon>Embryophyta</taxon>
        <taxon>Tracheophyta</taxon>
        <taxon>Spermatophyta</taxon>
        <taxon>Magnoliopsida</taxon>
        <taxon>Ranunculales</taxon>
        <taxon>Papaveraceae</taxon>
        <taxon>Papaveroideae</taxon>
        <taxon>Papaver</taxon>
    </lineage>
</organism>
<evidence type="ECO:0000313" key="2">
    <source>
        <dbReference type="Proteomes" id="UP000316621"/>
    </source>
</evidence>
<proteinExistence type="predicted"/>
<name>A0A4Y7KJB3_PAPSO</name>
<gene>
    <name evidence="1" type="ORF">C5167_047953</name>
</gene>
<dbReference type="AlphaFoldDB" id="A0A4Y7KJB3"/>
<evidence type="ECO:0000313" key="1">
    <source>
        <dbReference type="EMBL" id="RZC72472.1"/>
    </source>
</evidence>
<dbReference type="EMBL" id="CM010722">
    <property type="protein sequence ID" value="RZC72472.1"/>
    <property type="molecule type" value="Genomic_DNA"/>
</dbReference>
<dbReference type="Proteomes" id="UP000316621">
    <property type="component" value="Chromosome 8"/>
</dbReference>
<keyword evidence="2" id="KW-1185">Reference proteome</keyword>
<sequence>MMFLSVFADETEEEIEAEIDMKSRVWFWEEQLRLFLSFKVVGENPKLSSRYQGSQFNII</sequence>
<reference evidence="1 2" key="1">
    <citation type="journal article" date="2018" name="Science">
        <title>The opium poppy genome and morphinan production.</title>
        <authorList>
            <person name="Guo L."/>
            <person name="Winzer T."/>
            <person name="Yang X."/>
            <person name="Li Y."/>
            <person name="Ning Z."/>
            <person name="He Z."/>
            <person name="Teodor R."/>
            <person name="Lu Y."/>
            <person name="Bowser T.A."/>
            <person name="Graham I.A."/>
            <person name="Ye K."/>
        </authorList>
    </citation>
    <scope>NUCLEOTIDE SEQUENCE [LARGE SCALE GENOMIC DNA]</scope>
    <source>
        <strain evidence="2">cv. HN1</strain>
        <tissue evidence="1">Leaves</tissue>
    </source>
</reference>
<protein>
    <submittedName>
        <fullName evidence="1">Uncharacterized protein</fullName>
    </submittedName>
</protein>
<accession>A0A4Y7KJB3</accession>
<dbReference type="Gramene" id="RZC72472">
    <property type="protein sequence ID" value="RZC72472"/>
    <property type="gene ID" value="C5167_047953"/>
</dbReference>